<dbReference type="EMBL" id="MU003516">
    <property type="protein sequence ID" value="KAF2468302.1"/>
    <property type="molecule type" value="Genomic_DNA"/>
</dbReference>
<comment type="caution">
    <text evidence="1">The sequence shown here is derived from an EMBL/GenBank/DDBJ whole genome shotgun (WGS) entry which is preliminary data.</text>
</comment>
<evidence type="ECO:0000313" key="1">
    <source>
        <dbReference type="EMBL" id="KAF2468302.1"/>
    </source>
</evidence>
<protein>
    <submittedName>
        <fullName evidence="1">Uncharacterized protein</fullName>
    </submittedName>
</protein>
<dbReference type="Proteomes" id="UP000799755">
    <property type="component" value="Unassembled WGS sequence"/>
</dbReference>
<sequence>MTGFSTPTHLIRRLCMPQQNAAIIPGQFPKPLPILLDRLGDAREYHSNAASLILGDLWPLAHQPVWGLVRHHAMKSISPRAKEASMQ</sequence>
<name>A0ACB6QN56_9PLEO</name>
<evidence type="ECO:0000313" key="2">
    <source>
        <dbReference type="Proteomes" id="UP000799755"/>
    </source>
</evidence>
<reference evidence="1" key="1">
    <citation type="journal article" date="2020" name="Stud. Mycol.">
        <title>101 Dothideomycetes genomes: a test case for predicting lifestyles and emergence of pathogens.</title>
        <authorList>
            <person name="Haridas S."/>
            <person name="Albert R."/>
            <person name="Binder M."/>
            <person name="Bloem J."/>
            <person name="Labutti K."/>
            <person name="Salamov A."/>
            <person name="Andreopoulos B."/>
            <person name="Baker S."/>
            <person name="Barry K."/>
            <person name="Bills G."/>
            <person name="Bluhm B."/>
            <person name="Cannon C."/>
            <person name="Castanera R."/>
            <person name="Culley D."/>
            <person name="Daum C."/>
            <person name="Ezra D."/>
            <person name="Gonzalez J."/>
            <person name="Henrissat B."/>
            <person name="Kuo A."/>
            <person name="Liang C."/>
            <person name="Lipzen A."/>
            <person name="Lutzoni F."/>
            <person name="Magnuson J."/>
            <person name="Mondo S."/>
            <person name="Nolan M."/>
            <person name="Ohm R."/>
            <person name="Pangilinan J."/>
            <person name="Park H.-J."/>
            <person name="Ramirez L."/>
            <person name="Alfaro M."/>
            <person name="Sun H."/>
            <person name="Tritt A."/>
            <person name="Yoshinaga Y."/>
            <person name="Zwiers L.-H."/>
            <person name="Turgeon B."/>
            <person name="Goodwin S."/>
            <person name="Spatafora J."/>
            <person name="Crous P."/>
            <person name="Grigoriev I."/>
        </authorList>
    </citation>
    <scope>NUCLEOTIDE SEQUENCE</scope>
    <source>
        <strain evidence="1">ATCC 200398</strain>
    </source>
</reference>
<keyword evidence="2" id="KW-1185">Reference proteome</keyword>
<accession>A0ACB6QN56</accession>
<proteinExistence type="predicted"/>
<organism evidence="1 2">
    <name type="scientific">Lindgomyces ingoldianus</name>
    <dbReference type="NCBI Taxonomy" id="673940"/>
    <lineage>
        <taxon>Eukaryota</taxon>
        <taxon>Fungi</taxon>
        <taxon>Dikarya</taxon>
        <taxon>Ascomycota</taxon>
        <taxon>Pezizomycotina</taxon>
        <taxon>Dothideomycetes</taxon>
        <taxon>Pleosporomycetidae</taxon>
        <taxon>Pleosporales</taxon>
        <taxon>Lindgomycetaceae</taxon>
        <taxon>Lindgomyces</taxon>
    </lineage>
</organism>
<gene>
    <name evidence="1" type="ORF">BDR25DRAFT_305026</name>
</gene>